<dbReference type="EMBL" id="CP011125">
    <property type="protein sequence ID" value="AKF05399.1"/>
    <property type="molecule type" value="Genomic_DNA"/>
</dbReference>
<dbReference type="Proteomes" id="UP000034883">
    <property type="component" value="Chromosome"/>
</dbReference>
<sequence>MQLEHGSIDGVDVVWLYRPTGPKEMALVRASGMKRWPPRLPEQPIFYPVTNERYAREIAERWNVPESGGGFVTRFAVRTDAIARYDVQTVGARHHTELWIPAEELDALNDAIVGAIEIVSEHRG</sequence>
<dbReference type="KEGG" id="samy:DB32_002548"/>
<evidence type="ECO:0000313" key="1">
    <source>
        <dbReference type="EMBL" id="AKF05399.1"/>
    </source>
</evidence>
<keyword evidence="2" id="KW-1185">Reference proteome</keyword>
<organism evidence="1 2">
    <name type="scientific">Sandaracinus amylolyticus</name>
    <dbReference type="NCBI Taxonomy" id="927083"/>
    <lineage>
        <taxon>Bacteria</taxon>
        <taxon>Pseudomonadati</taxon>
        <taxon>Myxococcota</taxon>
        <taxon>Polyangia</taxon>
        <taxon>Polyangiales</taxon>
        <taxon>Sandaracinaceae</taxon>
        <taxon>Sandaracinus</taxon>
    </lineage>
</organism>
<gene>
    <name evidence="1" type="ORF">DB32_002548</name>
</gene>
<name>A0A0F6SEL4_9BACT</name>
<keyword evidence="1" id="KW-0378">Hydrolase</keyword>
<dbReference type="STRING" id="927083.DB32_002548"/>
<protein>
    <submittedName>
        <fullName evidence="1">ADP-ribosylglycohydrolase</fullName>
    </submittedName>
</protein>
<dbReference type="GO" id="GO:0016787">
    <property type="term" value="F:hydrolase activity"/>
    <property type="evidence" value="ECO:0007669"/>
    <property type="project" value="UniProtKB-KW"/>
</dbReference>
<dbReference type="AlphaFoldDB" id="A0A0F6SEL4"/>
<accession>A0A0F6SEL4</accession>
<dbReference type="OrthoDB" id="883590at2"/>
<evidence type="ECO:0000313" key="2">
    <source>
        <dbReference type="Proteomes" id="UP000034883"/>
    </source>
</evidence>
<reference evidence="1 2" key="1">
    <citation type="submission" date="2015-03" db="EMBL/GenBank/DDBJ databases">
        <title>Genome assembly of Sandaracinus amylolyticus DSM 53668.</title>
        <authorList>
            <person name="Sharma G."/>
            <person name="Subramanian S."/>
        </authorList>
    </citation>
    <scope>NUCLEOTIDE SEQUENCE [LARGE SCALE GENOMIC DNA]</scope>
    <source>
        <strain evidence="1 2">DSM 53668</strain>
    </source>
</reference>
<dbReference type="RefSeq" id="WP_053232642.1">
    <property type="nucleotide sequence ID" value="NZ_CP011125.1"/>
</dbReference>
<proteinExistence type="predicted"/>